<dbReference type="Pfam" id="PF12277">
    <property type="entry name" value="DUF3618"/>
    <property type="match status" value="1"/>
</dbReference>
<dbReference type="RefSeq" id="WP_187714091.1">
    <property type="nucleotide sequence ID" value="NZ_BAABJC010000001.1"/>
</dbReference>
<evidence type="ECO:0000256" key="1">
    <source>
        <dbReference type="SAM" id="MobiDB-lite"/>
    </source>
</evidence>
<gene>
    <name evidence="2" type="ORF">H9L15_10875</name>
</gene>
<feature type="compositionally biased region" description="Basic residues" evidence="1">
    <location>
        <begin position="93"/>
        <end position="104"/>
    </location>
</feature>
<keyword evidence="3" id="KW-1185">Reference proteome</keyword>
<proteinExistence type="predicted"/>
<reference evidence="2 3" key="1">
    <citation type="submission" date="2020-08" db="EMBL/GenBank/DDBJ databases">
        <title>Genome sequence of Sphingomonas daechungensis KACC 18115T.</title>
        <authorList>
            <person name="Hyun D.-W."/>
            <person name="Bae J.-W."/>
        </authorList>
    </citation>
    <scope>NUCLEOTIDE SEQUENCE [LARGE SCALE GENOMIC DNA]</scope>
    <source>
        <strain evidence="2 3">KACC 18115</strain>
    </source>
</reference>
<dbReference type="InterPro" id="IPR022062">
    <property type="entry name" value="DUF3618"/>
</dbReference>
<feature type="compositionally biased region" description="Polar residues" evidence="1">
    <location>
        <begin position="105"/>
        <end position="114"/>
    </location>
</feature>
<dbReference type="Proteomes" id="UP000516134">
    <property type="component" value="Chromosome"/>
</dbReference>
<evidence type="ECO:0000313" key="3">
    <source>
        <dbReference type="Proteomes" id="UP000516134"/>
    </source>
</evidence>
<feature type="region of interest" description="Disordered" evidence="1">
    <location>
        <begin position="92"/>
        <end position="114"/>
    </location>
</feature>
<protein>
    <submittedName>
        <fullName evidence="2">DUF3618 domain-containing protein</fullName>
    </submittedName>
</protein>
<accession>A0ABX6SZQ3</accession>
<evidence type="ECO:0000313" key="2">
    <source>
        <dbReference type="EMBL" id="QNP42659.1"/>
    </source>
</evidence>
<sequence>MIGETTDMTAAKLQAERARSQLMDTAQRLQNRVSPGTLASNVWQDAKDKGADLAETAVDAVRKRPVAVTGVVAAIALFLAREPLVDLAGKMTKGVRKKTNRKTASKTQSTEKSA</sequence>
<name>A0ABX6SZQ3_9SPHN</name>
<dbReference type="EMBL" id="CP060780">
    <property type="protein sequence ID" value="QNP42659.1"/>
    <property type="molecule type" value="Genomic_DNA"/>
</dbReference>
<organism evidence="2 3">
    <name type="scientific">Sphingomonas daechungensis</name>
    <dbReference type="NCBI Taxonomy" id="1176646"/>
    <lineage>
        <taxon>Bacteria</taxon>
        <taxon>Pseudomonadati</taxon>
        <taxon>Pseudomonadota</taxon>
        <taxon>Alphaproteobacteria</taxon>
        <taxon>Sphingomonadales</taxon>
        <taxon>Sphingomonadaceae</taxon>
        <taxon>Sphingomonas</taxon>
    </lineage>
</organism>